<dbReference type="Gene3D" id="3.40.50.2300">
    <property type="match status" value="2"/>
</dbReference>
<keyword evidence="1" id="KW-0805">Transcription regulation</keyword>
<dbReference type="GeneID" id="91007626"/>
<keyword evidence="3" id="KW-0804">Transcription</keyword>
<accession>A0A2T5TXS6</accession>
<dbReference type="PROSITE" id="PS50932">
    <property type="entry name" value="HTH_LACI_2"/>
    <property type="match status" value="1"/>
</dbReference>
<dbReference type="GO" id="GO:0003700">
    <property type="term" value="F:DNA-binding transcription factor activity"/>
    <property type="evidence" value="ECO:0007669"/>
    <property type="project" value="TreeGrafter"/>
</dbReference>
<evidence type="ECO:0000256" key="2">
    <source>
        <dbReference type="ARBA" id="ARBA00023125"/>
    </source>
</evidence>
<dbReference type="SUPFAM" id="SSF53822">
    <property type="entry name" value="Periplasmic binding protein-like I"/>
    <property type="match status" value="1"/>
</dbReference>
<dbReference type="InterPro" id="IPR010982">
    <property type="entry name" value="Lambda_DNA-bd_dom_sf"/>
</dbReference>
<dbReference type="PANTHER" id="PTHR30146:SF153">
    <property type="entry name" value="LACTOSE OPERON REPRESSOR"/>
    <property type="match status" value="1"/>
</dbReference>
<keyword evidence="2" id="KW-0238">DNA-binding</keyword>
<dbReference type="PANTHER" id="PTHR30146">
    <property type="entry name" value="LACI-RELATED TRANSCRIPTIONAL REPRESSOR"/>
    <property type="match status" value="1"/>
</dbReference>
<evidence type="ECO:0000313" key="5">
    <source>
        <dbReference type="EMBL" id="PTW44058.1"/>
    </source>
</evidence>
<dbReference type="EMBL" id="QAYE01000012">
    <property type="protein sequence ID" value="PTW44058.1"/>
    <property type="molecule type" value="Genomic_DNA"/>
</dbReference>
<dbReference type="Gene3D" id="1.10.260.40">
    <property type="entry name" value="lambda repressor-like DNA-binding domains"/>
    <property type="match status" value="1"/>
</dbReference>
<comment type="caution">
    <text evidence="5">The sequence shown here is derived from an EMBL/GenBank/DDBJ whole genome shotgun (WGS) entry which is preliminary data.</text>
</comment>
<evidence type="ECO:0000256" key="1">
    <source>
        <dbReference type="ARBA" id="ARBA00023015"/>
    </source>
</evidence>
<evidence type="ECO:0000259" key="4">
    <source>
        <dbReference type="PROSITE" id="PS50932"/>
    </source>
</evidence>
<dbReference type="InterPro" id="IPR028082">
    <property type="entry name" value="Peripla_BP_I"/>
</dbReference>
<evidence type="ECO:0000256" key="3">
    <source>
        <dbReference type="ARBA" id="ARBA00023163"/>
    </source>
</evidence>
<dbReference type="RefSeq" id="WP_341871546.1">
    <property type="nucleotide sequence ID" value="NZ_QAYE01000012.1"/>
</dbReference>
<dbReference type="GO" id="GO:0000976">
    <property type="term" value="F:transcription cis-regulatory region binding"/>
    <property type="evidence" value="ECO:0007669"/>
    <property type="project" value="TreeGrafter"/>
</dbReference>
<dbReference type="CDD" id="cd01545">
    <property type="entry name" value="PBP1_SalR"/>
    <property type="match status" value="1"/>
</dbReference>
<dbReference type="SMART" id="SM00354">
    <property type="entry name" value="HTH_LACI"/>
    <property type="match status" value="1"/>
</dbReference>
<dbReference type="Pfam" id="PF00356">
    <property type="entry name" value="LacI"/>
    <property type="match status" value="1"/>
</dbReference>
<gene>
    <name evidence="5" type="ORF">C8J25_1121</name>
</gene>
<dbReference type="Proteomes" id="UP000244013">
    <property type="component" value="Unassembled WGS sequence"/>
</dbReference>
<dbReference type="InterPro" id="IPR046335">
    <property type="entry name" value="LacI/GalR-like_sensor"/>
</dbReference>
<proteinExistence type="predicted"/>
<protein>
    <submittedName>
        <fullName evidence="5">LacI family transcriptional regulator</fullName>
    </submittedName>
</protein>
<dbReference type="SUPFAM" id="SSF47413">
    <property type="entry name" value="lambda repressor-like DNA-binding domains"/>
    <property type="match status" value="1"/>
</dbReference>
<reference evidence="5 6" key="1">
    <citation type="submission" date="2018-04" db="EMBL/GenBank/DDBJ databases">
        <title>Genomic Encyclopedia of Type Strains, Phase III (KMG-III): the genomes of soil and plant-associated and newly described type strains.</title>
        <authorList>
            <person name="Whitman W."/>
        </authorList>
    </citation>
    <scope>NUCLEOTIDE SEQUENCE [LARGE SCALE GENOMIC DNA]</scope>
    <source>
        <strain evidence="5 6">MA-olki</strain>
    </source>
</reference>
<feature type="domain" description="HTH lacI-type" evidence="4">
    <location>
        <begin position="5"/>
        <end position="59"/>
    </location>
</feature>
<name>A0A2T5TXS6_9SPHN</name>
<organism evidence="5 6">
    <name type="scientific">Sphingomonas faeni</name>
    <dbReference type="NCBI Taxonomy" id="185950"/>
    <lineage>
        <taxon>Bacteria</taxon>
        <taxon>Pseudomonadati</taxon>
        <taxon>Pseudomonadota</taxon>
        <taxon>Alphaproteobacteria</taxon>
        <taxon>Sphingomonadales</taxon>
        <taxon>Sphingomonadaceae</taxon>
        <taxon>Sphingomonas</taxon>
    </lineage>
</organism>
<dbReference type="AlphaFoldDB" id="A0A2T5TXS6"/>
<dbReference type="InterPro" id="IPR000843">
    <property type="entry name" value="HTH_LacI"/>
</dbReference>
<dbReference type="Pfam" id="PF13377">
    <property type="entry name" value="Peripla_BP_3"/>
    <property type="match status" value="1"/>
</dbReference>
<sequence>MMPPVTIKDVARAAGVSPKTVSRVMNAEAHVRPAVRDHVLRVVAELDYRPNAYARSLSSSRSYLIGLFFDDPASGYAAEVQLGAMARCRHHGYHLVVERIDRDGPETLDEVSRTLQALQLAGVILTPPICDWSDLTDLLDQRGIPVVKLNSSRTGSSAAVIHIDDYQAARDMTDHLITLGHRDIAFVQGIVSHDAAGKRLAGFCDAMRCAGIGIREAWIQAGDFSFRSGMAAGDAILSTNDHPSAVFAANDEMALGVLVSAAHRNIAVPKALSVVGFDDAPISRMAWPQLTTIRQPNAVLASVAIDILADPSYQQAGDRPARSVQVPYTFIGRSSSGPA</sequence>
<dbReference type="CDD" id="cd01392">
    <property type="entry name" value="HTH_LacI"/>
    <property type="match status" value="1"/>
</dbReference>
<evidence type="ECO:0000313" key="6">
    <source>
        <dbReference type="Proteomes" id="UP000244013"/>
    </source>
</evidence>
<dbReference type="PROSITE" id="PS00356">
    <property type="entry name" value="HTH_LACI_1"/>
    <property type="match status" value="1"/>
</dbReference>
<dbReference type="PRINTS" id="PR00036">
    <property type="entry name" value="HTHLACI"/>
</dbReference>